<proteinExistence type="predicted"/>
<dbReference type="Pfam" id="PF14111">
    <property type="entry name" value="DUF4283"/>
    <property type="match status" value="1"/>
</dbReference>
<keyword evidence="3" id="KW-1185">Reference proteome</keyword>
<comment type="caution">
    <text evidence="2">The sequence shown here is derived from an EMBL/GenBank/DDBJ whole genome shotgun (WGS) entry which is preliminary data.</text>
</comment>
<reference evidence="2 3" key="1">
    <citation type="journal article" date="2024" name="G3 (Bethesda)">
        <title>Genome assembly of Hibiscus sabdariffa L. provides insights into metabolisms of medicinal natural products.</title>
        <authorList>
            <person name="Kim T."/>
        </authorList>
    </citation>
    <scope>NUCLEOTIDE SEQUENCE [LARGE SCALE GENOMIC DNA]</scope>
    <source>
        <strain evidence="2">TK-2024</strain>
        <tissue evidence="2">Old leaves</tissue>
    </source>
</reference>
<protein>
    <recommendedName>
        <fullName evidence="1">DUF4283 domain-containing protein</fullName>
    </recommendedName>
</protein>
<accession>A0ABR2G0D3</accession>
<dbReference type="InterPro" id="IPR040256">
    <property type="entry name" value="At4g02000-like"/>
</dbReference>
<dbReference type="InterPro" id="IPR025558">
    <property type="entry name" value="DUF4283"/>
</dbReference>
<evidence type="ECO:0000259" key="1">
    <source>
        <dbReference type="Pfam" id="PF14111"/>
    </source>
</evidence>
<name>A0ABR2G0D3_9ROSI</name>
<sequence>MASSKSIDDNAGIRAFQGIWKKDKVVSISALKANYCRIKFSTEEIRNDILSRGPWTFKDDWLALAAFNPNYSIDGYTFTSMNIWVHIHGVPSILMDDDNIAHHTGILLEL</sequence>
<organism evidence="2 3">
    <name type="scientific">Hibiscus sabdariffa</name>
    <name type="common">roselle</name>
    <dbReference type="NCBI Taxonomy" id="183260"/>
    <lineage>
        <taxon>Eukaryota</taxon>
        <taxon>Viridiplantae</taxon>
        <taxon>Streptophyta</taxon>
        <taxon>Embryophyta</taxon>
        <taxon>Tracheophyta</taxon>
        <taxon>Spermatophyta</taxon>
        <taxon>Magnoliopsida</taxon>
        <taxon>eudicotyledons</taxon>
        <taxon>Gunneridae</taxon>
        <taxon>Pentapetalae</taxon>
        <taxon>rosids</taxon>
        <taxon>malvids</taxon>
        <taxon>Malvales</taxon>
        <taxon>Malvaceae</taxon>
        <taxon>Malvoideae</taxon>
        <taxon>Hibiscus</taxon>
    </lineage>
</organism>
<dbReference type="EMBL" id="JBBPBM010000004">
    <property type="protein sequence ID" value="KAK8589922.1"/>
    <property type="molecule type" value="Genomic_DNA"/>
</dbReference>
<dbReference type="Proteomes" id="UP001472677">
    <property type="component" value="Unassembled WGS sequence"/>
</dbReference>
<evidence type="ECO:0000313" key="3">
    <source>
        <dbReference type="Proteomes" id="UP001472677"/>
    </source>
</evidence>
<evidence type="ECO:0000313" key="2">
    <source>
        <dbReference type="EMBL" id="KAK8589922.1"/>
    </source>
</evidence>
<dbReference type="PANTHER" id="PTHR31286:SF180">
    <property type="entry name" value="OS10G0362600 PROTEIN"/>
    <property type="match status" value="1"/>
</dbReference>
<feature type="domain" description="DUF4283" evidence="1">
    <location>
        <begin position="13"/>
        <end position="72"/>
    </location>
</feature>
<gene>
    <name evidence="2" type="ORF">V6N12_024311</name>
</gene>
<dbReference type="PANTHER" id="PTHR31286">
    <property type="entry name" value="GLYCINE-RICH CELL WALL STRUCTURAL PROTEIN 1.8-LIKE"/>
    <property type="match status" value="1"/>
</dbReference>